<protein>
    <submittedName>
        <fullName evidence="2">Uncharacterized protein</fullName>
    </submittedName>
</protein>
<keyword evidence="1" id="KW-1185">Reference proteome</keyword>
<proteinExistence type="predicted"/>
<dbReference type="WBParaSite" id="Hba_09369">
    <property type="protein sequence ID" value="Hba_09369"/>
    <property type="gene ID" value="Hba_09369"/>
</dbReference>
<sequence length="86" mass="10011">MSLGFMEANEKSNGELCILDGRMQQHDIKIKTSTRKWVVRINFESFNLIRNSIHISFIIFMHSIKSFEDSELAEEKTQNDLSLSTM</sequence>
<dbReference type="Proteomes" id="UP000095283">
    <property type="component" value="Unplaced"/>
</dbReference>
<accession>A0A1I7WVW9</accession>
<name>A0A1I7WVW9_HETBA</name>
<organism evidence="1 2">
    <name type="scientific">Heterorhabditis bacteriophora</name>
    <name type="common">Entomopathogenic nematode worm</name>
    <dbReference type="NCBI Taxonomy" id="37862"/>
    <lineage>
        <taxon>Eukaryota</taxon>
        <taxon>Metazoa</taxon>
        <taxon>Ecdysozoa</taxon>
        <taxon>Nematoda</taxon>
        <taxon>Chromadorea</taxon>
        <taxon>Rhabditida</taxon>
        <taxon>Rhabditina</taxon>
        <taxon>Rhabditomorpha</taxon>
        <taxon>Strongyloidea</taxon>
        <taxon>Heterorhabditidae</taxon>
        <taxon>Heterorhabditis</taxon>
    </lineage>
</organism>
<reference evidence="2" key="1">
    <citation type="submission" date="2016-11" db="UniProtKB">
        <authorList>
            <consortium name="WormBaseParasite"/>
        </authorList>
    </citation>
    <scope>IDENTIFICATION</scope>
</reference>
<dbReference type="AlphaFoldDB" id="A0A1I7WVW9"/>
<evidence type="ECO:0000313" key="2">
    <source>
        <dbReference type="WBParaSite" id="Hba_09369"/>
    </source>
</evidence>
<evidence type="ECO:0000313" key="1">
    <source>
        <dbReference type="Proteomes" id="UP000095283"/>
    </source>
</evidence>